<evidence type="ECO:0000313" key="1">
    <source>
        <dbReference type="EMBL" id="MFC3228752.1"/>
    </source>
</evidence>
<reference evidence="2" key="1">
    <citation type="journal article" date="2019" name="Int. J. Syst. Evol. Microbiol.">
        <title>The Global Catalogue of Microorganisms (GCM) 10K type strain sequencing project: providing services to taxonomists for standard genome sequencing and annotation.</title>
        <authorList>
            <consortium name="The Broad Institute Genomics Platform"/>
            <consortium name="The Broad Institute Genome Sequencing Center for Infectious Disease"/>
            <person name="Wu L."/>
            <person name="Ma J."/>
        </authorList>
    </citation>
    <scope>NUCLEOTIDE SEQUENCE [LARGE SCALE GENOMIC DNA]</scope>
    <source>
        <strain evidence="2">KCTC 42964</strain>
    </source>
</reference>
<gene>
    <name evidence="1" type="ORF">ACFOGJ_16025</name>
</gene>
<dbReference type="RefSeq" id="WP_379902165.1">
    <property type="nucleotide sequence ID" value="NZ_JBHRTR010000028.1"/>
</dbReference>
<sequence>MTDMEIPILLRIGSEEREIVARVRYEITPGRPAHYGSPTYPGHPAEPPEIEIGNVLTLCAAGNRLNAYDIMPAGAIRNAIEDMAVQYIAEHHEDTGHD</sequence>
<dbReference type="Proteomes" id="UP001595528">
    <property type="component" value="Unassembled WGS sequence"/>
</dbReference>
<protein>
    <submittedName>
        <fullName evidence="1">Uncharacterized protein</fullName>
    </submittedName>
</protein>
<comment type="caution">
    <text evidence="1">The sequence shown here is derived from an EMBL/GenBank/DDBJ whole genome shotgun (WGS) entry which is preliminary data.</text>
</comment>
<accession>A0ABV7L385</accession>
<proteinExistence type="predicted"/>
<dbReference type="EMBL" id="JBHRTR010000028">
    <property type="protein sequence ID" value="MFC3228752.1"/>
    <property type="molecule type" value="Genomic_DNA"/>
</dbReference>
<evidence type="ECO:0000313" key="2">
    <source>
        <dbReference type="Proteomes" id="UP001595528"/>
    </source>
</evidence>
<name>A0ABV7L385_9PROT</name>
<keyword evidence="2" id="KW-1185">Reference proteome</keyword>
<organism evidence="1 2">
    <name type="scientific">Marinibaculum pumilum</name>
    <dbReference type="NCBI Taxonomy" id="1766165"/>
    <lineage>
        <taxon>Bacteria</taxon>
        <taxon>Pseudomonadati</taxon>
        <taxon>Pseudomonadota</taxon>
        <taxon>Alphaproteobacteria</taxon>
        <taxon>Rhodospirillales</taxon>
        <taxon>Rhodospirillaceae</taxon>
        <taxon>Marinibaculum</taxon>
    </lineage>
</organism>